<accession>A0A1R1F3N3</accession>
<dbReference type="EMBL" id="MRTP01000001">
    <property type="protein sequence ID" value="OMF58622.1"/>
    <property type="molecule type" value="Genomic_DNA"/>
</dbReference>
<sequence>MALILSCSYVLHELLSANLDLLYFLSLVLIFADIYKNKRLTVKALGYIYLVVLYALLQIVLNDQIEIPRLVINVAKIFLNVFLFIQIKESNIPLPVWRKMAVYASLLHVFLLAVSLAFKTEWLWRLDETVNIYQKTRLSLLYFEPSEASFHAALLVLLLVFFALREKSGSRNLLHFALIGANLVIVVLSAGMGGMFSLSLACVVMYLFYLKENLSTVRVLGLIALIFLAVLSVLAVVNSNNSFYLRFNDIVNGNDGSVVYRFNVSFRVMKQMLMDTHYFGIGFGNLNTDTIHNAYAGFGLVDVISNSFMYAMAEGGWLMLLLLAVFFLSLILPVRPEEKILKYALLFFIVSYQIAGGYFTNPVNWIVYGIIANPYLLRHSRSPNPVPAENLPAAGVQSTGTLELKS</sequence>
<organism evidence="2 3">
    <name type="scientific">Paenibacillus rhizosphaerae</name>
    <dbReference type="NCBI Taxonomy" id="297318"/>
    <lineage>
        <taxon>Bacteria</taxon>
        <taxon>Bacillati</taxon>
        <taxon>Bacillota</taxon>
        <taxon>Bacilli</taxon>
        <taxon>Bacillales</taxon>
        <taxon>Paenibacillaceae</taxon>
        <taxon>Paenibacillus</taxon>
    </lineage>
</organism>
<keyword evidence="1" id="KW-1133">Transmembrane helix</keyword>
<dbReference type="Proteomes" id="UP000187172">
    <property type="component" value="Unassembled WGS sequence"/>
</dbReference>
<evidence type="ECO:0000313" key="2">
    <source>
        <dbReference type="EMBL" id="OMF58622.1"/>
    </source>
</evidence>
<name>A0A1R1F3N3_9BACL</name>
<gene>
    <name evidence="2" type="ORF">BK138_08950</name>
</gene>
<feature type="transmembrane region" description="Helical" evidence="1">
    <location>
        <begin position="67"/>
        <end position="88"/>
    </location>
</feature>
<keyword evidence="1" id="KW-0472">Membrane</keyword>
<keyword evidence="3" id="KW-1185">Reference proteome</keyword>
<keyword evidence="1" id="KW-0812">Transmembrane</keyword>
<feature type="transmembrane region" description="Helical" evidence="1">
    <location>
        <begin position="100"/>
        <end position="118"/>
    </location>
</feature>
<comment type="caution">
    <text evidence="2">The sequence shown here is derived from an EMBL/GenBank/DDBJ whole genome shotgun (WGS) entry which is preliminary data.</text>
</comment>
<feature type="transmembrane region" description="Helical" evidence="1">
    <location>
        <begin position="176"/>
        <end position="209"/>
    </location>
</feature>
<proteinExistence type="predicted"/>
<feature type="transmembrane region" description="Helical" evidence="1">
    <location>
        <begin position="315"/>
        <end position="334"/>
    </location>
</feature>
<dbReference type="AlphaFoldDB" id="A0A1R1F3N3"/>
<evidence type="ECO:0000313" key="3">
    <source>
        <dbReference type="Proteomes" id="UP000187172"/>
    </source>
</evidence>
<evidence type="ECO:0000256" key="1">
    <source>
        <dbReference type="SAM" id="Phobius"/>
    </source>
</evidence>
<feature type="transmembrane region" description="Helical" evidence="1">
    <location>
        <begin position="148"/>
        <end position="164"/>
    </location>
</feature>
<dbReference type="RefSeq" id="WP_076168501.1">
    <property type="nucleotide sequence ID" value="NZ_MRTP01000001.1"/>
</dbReference>
<feature type="transmembrane region" description="Helical" evidence="1">
    <location>
        <begin position="14"/>
        <end position="32"/>
    </location>
</feature>
<dbReference type="STRING" id="297318.BK138_08950"/>
<feature type="transmembrane region" description="Helical" evidence="1">
    <location>
        <begin position="44"/>
        <end position="61"/>
    </location>
</feature>
<reference evidence="2 3" key="1">
    <citation type="submission" date="2016-11" db="EMBL/GenBank/DDBJ databases">
        <title>Paenibacillus species isolates.</title>
        <authorList>
            <person name="Beno S.M."/>
        </authorList>
    </citation>
    <scope>NUCLEOTIDE SEQUENCE [LARGE SCALE GENOMIC DNA]</scope>
    <source>
        <strain evidence="2 3">FSL R5-0378</strain>
    </source>
</reference>
<protein>
    <submittedName>
        <fullName evidence="2">Uncharacterized protein</fullName>
    </submittedName>
</protein>
<feature type="transmembrane region" description="Helical" evidence="1">
    <location>
        <begin position="215"/>
        <end position="237"/>
    </location>
</feature>